<proteinExistence type="predicted"/>
<name>A0ABW7VN33_STROI</name>
<reference evidence="1 2" key="1">
    <citation type="submission" date="2024-10" db="EMBL/GenBank/DDBJ databases">
        <title>The Natural Products Discovery Center: Release of the First 8490 Sequenced Strains for Exploring Actinobacteria Biosynthetic Diversity.</title>
        <authorList>
            <person name="Kalkreuter E."/>
            <person name="Kautsar S.A."/>
            <person name="Yang D."/>
            <person name="Bader C.D."/>
            <person name="Teijaro C.N."/>
            <person name="Fluegel L."/>
            <person name="Davis C.M."/>
            <person name="Simpson J.R."/>
            <person name="Lauterbach L."/>
            <person name="Steele A.D."/>
            <person name="Gui C."/>
            <person name="Meng S."/>
            <person name="Li G."/>
            <person name="Viehrig K."/>
            <person name="Ye F."/>
            <person name="Su P."/>
            <person name="Kiefer A.F."/>
            <person name="Nichols A."/>
            <person name="Cepeda A.J."/>
            <person name="Yan W."/>
            <person name="Fan B."/>
            <person name="Jiang Y."/>
            <person name="Adhikari A."/>
            <person name="Zheng C.-J."/>
            <person name="Schuster L."/>
            <person name="Cowan T.M."/>
            <person name="Smanski M.J."/>
            <person name="Chevrette M.G."/>
            <person name="De Carvalho L.P.S."/>
            <person name="Shen B."/>
        </authorList>
    </citation>
    <scope>NUCLEOTIDE SEQUENCE [LARGE SCALE GENOMIC DNA]</scope>
    <source>
        <strain evidence="1 2">NPDC020295</strain>
    </source>
</reference>
<evidence type="ECO:0008006" key="3">
    <source>
        <dbReference type="Google" id="ProtNLM"/>
    </source>
</evidence>
<accession>A0ABW7VN33</accession>
<gene>
    <name evidence="1" type="ORF">ACH49L_45315</name>
</gene>
<sequence>MNAPPGTDVVPPVPLRPAAPLRPVLKLALEEADFAADVTVDDDSLLVSVLTIRVPWHPTTAEAAQEWMRTVDVPGEARWDGAGIVVLHLHEAAAVHRFIALLEPQICANATAAGLRRVLSELGVDSVTGASRDVIDVRLGGDELGSAVALAEQLGAPRIAQGLELGRPRGLRRLAERFRYLVTGVVGSLVDAVFEPGCTHEEESLTLYLSVDQAGRLLQRLNRNALDGAVPADVRRLVVHSREGS</sequence>
<dbReference type="Proteomes" id="UP001611397">
    <property type="component" value="Unassembled WGS sequence"/>
</dbReference>
<dbReference type="EMBL" id="JBIRWM010000045">
    <property type="protein sequence ID" value="MFI2162750.1"/>
    <property type="molecule type" value="Genomic_DNA"/>
</dbReference>
<organism evidence="1 2">
    <name type="scientific">Streptomyces olivaceoviridis</name>
    <name type="common">Streptomyces corchorusii</name>
    <dbReference type="NCBI Taxonomy" id="1921"/>
    <lineage>
        <taxon>Bacteria</taxon>
        <taxon>Bacillati</taxon>
        <taxon>Actinomycetota</taxon>
        <taxon>Actinomycetes</taxon>
        <taxon>Kitasatosporales</taxon>
        <taxon>Streptomycetaceae</taxon>
        <taxon>Streptomyces</taxon>
    </lineage>
</organism>
<evidence type="ECO:0000313" key="1">
    <source>
        <dbReference type="EMBL" id="MFI2162750.1"/>
    </source>
</evidence>
<dbReference type="RefSeq" id="WP_159061815.1">
    <property type="nucleotide sequence ID" value="NZ_JBIRUT010000032.1"/>
</dbReference>
<protein>
    <recommendedName>
        <fullName evidence="3">PucR family transcriptional regulator</fullName>
    </recommendedName>
</protein>
<comment type="caution">
    <text evidence="1">The sequence shown here is derived from an EMBL/GenBank/DDBJ whole genome shotgun (WGS) entry which is preliminary data.</text>
</comment>
<evidence type="ECO:0000313" key="2">
    <source>
        <dbReference type="Proteomes" id="UP001611397"/>
    </source>
</evidence>
<keyword evidence="2" id="KW-1185">Reference proteome</keyword>